<comment type="caution">
    <text evidence="1">The sequence shown here is derived from an EMBL/GenBank/DDBJ whole genome shotgun (WGS) entry which is preliminary data.</text>
</comment>
<gene>
    <name evidence="1" type="ORF">CDQ91_06190</name>
</gene>
<dbReference type="AlphaFoldDB" id="A0A246K456"/>
<reference evidence="1 2" key="1">
    <citation type="journal article" date="2002" name="Int. J. Syst. Evol. Microbiol.">
        <title>Sphingopyxis witflariensis sp. nov., isolated from activated sludge.</title>
        <authorList>
            <person name="Kampfer P."/>
            <person name="Witzenberger R."/>
            <person name="Denner E.B."/>
            <person name="Busse H.J."/>
            <person name="Neef A."/>
        </authorList>
    </citation>
    <scope>NUCLEOTIDE SEQUENCE [LARGE SCALE GENOMIC DNA]</scope>
    <source>
        <strain evidence="1 2">DSM 14551</strain>
    </source>
</reference>
<dbReference type="Proteomes" id="UP000197097">
    <property type="component" value="Unassembled WGS sequence"/>
</dbReference>
<protein>
    <submittedName>
        <fullName evidence="1">Uncharacterized protein</fullName>
    </submittedName>
</protein>
<keyword evidence="2" id="KW-1185">Reference proteome</keyword>
<name>A0A246K456_9SPHN</name>
<evidence type="ECO:0000313" key="1">
    <source>
        <dbReference type="EMBL" id="OWR00337.1"/>
    </source>
</evidence>
<accession>A0A246K456</accession>
<sequence length="97" mass="10808">MADDWNVDDLALCISRHERYPPEVRPGVILIVREVIGDMVDVVTGHHGIALRFRGAPDLGPRAAYCARRFRKITPCEADAFDHEVIDIMTEAAAGHE</sequence>
<evidence type="ECO:0000313" key="2">
    <source>
        <dbReference type="Proteomes" id="UP000197097"/>
    </source>
</evidence>
<organism evidence="1 2">
    <name type="scientific">Sphingopyxis witflariensis</name>
    <dbReference type="NCBI Taxonomy" id="173675"/>
    <lineage>
        <taxon>Bacteria</taxon>
        <taxon>Pseudomonadati</taxon>
        <taxon>Pseudomonadota</taxon>
        <taxon>Alphaproteobacteria</taxon>
        <taxon>Sphingomonadales</taxon>
        <taxon>Sphingomonadaceae</taxon>
        <taxon>Sphingopyxis</taxon>
    </lineage>
</organism>
<proteinExistence type="predicted"/>
<dbReference type="EMBL" id="NISJ01000002">
    <property type="protein sequence ID" value="OWR00337.1"/>
    <property type="molecule type" value="Genomic_DNA"/>
</dbReference>